<dbReference type="PANTHER" id="PTHR22916:SF51">
    <property type="entry name" value="GLYCOSYLTRANSFERASE EPSH-RELATED"/>
    <property type="match status" value="1"/>
</dbReference>
<feature type="domain" description="Glycosyltransferase 2-like" evidence="3">
    <location>
        <begin position="7"/>
        <end position="173"/>
    </location>
</feature>
<dbReference type="InterPro" id="IPR029044">
    <property type="entry name" value="Nucleotide-diphossugar_trans"/>
</dbReference>
<dbReference type="Proteomes" id="UP001197795">
    <property type="component" value="Unassembled WGS sequence"/>
</dbReference>
<evidence type="ECO:0000256" key="1">
    <source>
        <dbReference type="ARBA" id="ARBA00022676"/>
    </source>
</evidence>
<organism evidence="4 5">
    <name type="scientific">Waltera acetigignens</name>
    <dbReference type="NCBI Taxonomy" id="2981769"/>
    <lineage>
        <taxon>Bacteria</taxon>
        <taxon>Bacillati</taxon>
        <taxon>Bacillota</taxon>
        <taxon>Clostridia</taxon>
        <taxon>Lachnospirales</taxon>
        <taxon>Lachnospiraceae</taxon>
        <taxon>Waltera</taxon>
    </lineage>
</organism>
<dbReference type="CDD" id="cd00761">
    <property type="entry name" value="Glyco_tranf_GTA_type"/>
    <property type="match status" value="1"/>
</dbReference>
<dbReference type="Pfam" id="PF00535">
    <property type="entry name" value="Glycos_transf_2"/>
    <property type="match status" value="1"/>
</dbReference>
<name>A0AAE3D7C3_9FIRM</name>
<dbReference type="InterPro" id="IPR001173">
    <property type="entry name" value="Glyco_trans_2-like"/>
</dbReference>
<reference evidence="4 5" key="1">
    <citation type="submission" date="2021-10" db="EMBL/GenBank/DDBJ databases">
        <title>Anaerobic single-cell dispensing facilitates the cultivation of human gut bacteria.</title>
        <authorList>
            <person name="Afrizal A."/>
        </authorList>
    </citation>
    <scope>NUCLEOTIDE SEQUENCE [LARGE SCALE GENOMIC DNA]</scope>
    <source>
        <strain evidence="4 5">CLA-AA-H273</strain>
    </source>
</reference>
<keyword evidence="5" id="KW-1185">Reference proteome</keyword>
<protein>
    <submittedName>
        <fullName evidence="4">Glycosyltransferase</fullName>
    </submittedName>
</protein>
<keyword evidence="2" id="KW-0808">Transferase</keyword>
<evidence type="ECO:0000259" key="3">
    <source>
        <dbReference type="Pfam" id="PF00535"/>
    </source>
</evidence>
<keyword evidence="1" id="KW-0328">Glycosyltransferase</keyword>
<dbReference type="Gene3D" id="3.90.550.10">
    <property type="entry name" value="Spore Coat Polysaccharide Biosynthesis Protein SpsA, Chain A"/>
    <property type="match status" value="1"/>
</dbReference>
<proteinExistence type="predicted"/>
<dbReference type="RefSeq" id="WP_227732394.1">
    <property type="nucleotide sequence ID" value="NZ_JAJEPV010000005.1"/>
</dbReference>
<comment type="caution">
    <text evidence="4">The sequence shown here is derived from an EMBL/GenBank/DDBJ whole genome shotgun (WGS) entry which is preliminary data.</text>
</comment>
<dbReference type="GO" id="GO:0016757">
    <property type="term" value="F:glycosyltransferase activity"/>
    <property type="evidence" value="ECO:0007669"/>
    <property type="project" value="UniProtKB-KW"/>
</dbReference>
<evidence type="ECO:0000256" key="2">
    <source>
        <dbReference type="ARBA" id="ARBA00022679"/>
    </source>
</evidence>
<evidence type="ECO:0000313" key="5">
    <source>
        <dbReference type="Proteomes" id="UP001197795"/>
    </source>
</evidence>
<dbReference type="AlphaFoldDB" id="A0AAE3D7C3"/>
<accession>A0AAE3D7C3</accession>
<dbReference type="PANTHER" id="PTHR22916">
    <property type="entry name" value="GLYCOSYLTRANSFERASE"/>
    <property type="match status" value="1"/>
</dbReference>
<dbReference type="EMBL" id="JAJEPV010000005">
    <property type="protein sequence ID" value="MCC2118560.1"/>
    <property type="molecule type" value="Genomic_DNA"/>
</dbReference>
<dbReference type="SUPFAM" id="SSF53448">
    <property type="entry name" value="Nucleotide-diphospho-sugar transferases"/>
    <property type="match status" value="1"/>
</dbReference>
<gene>
    <name evidence="4" type="ORF">LKD75_02960</name>
</gene>
<evidence type="ECO:0000313" key="4">
    <source>
        <dbReference type="EMBL" id="MCC2118560.1"/>
    </source>
</evidence>
<sequence>MRETKISIVVPVYNAEKELQRCVDSIFRQSFSNWELLLIDDGSRDSSSALCDRLGAQDTRVRVWHKENGGVSSARNLGICKAEGEYLFFTDSDDTLFPDTLETLYQKAKVSGADLSVCGFTYLVEQTKECVDNLPEKAFCGGGKEYLEERFLSDFRREFFNPPWNKLIRRELLLENDIRFGEEFAICEDMAFSMQVLEKSKGICVVPESLYCYHYKEAENLVNRFHENYYEALLYFRDRTWQCFRTLQAKQELYAEVNACFVGKSLMYLHKIYRDSGYEETRKYAELKRIGGSLPLQNALREYRATGKRRLLRELLLHKRFRLLDSLYRWR</sequence>